<proteinExistence type="predicted"/>
<feature type="domain" description="EGF-like" evidence="2">
    <location>
        <begin position="81"/>
        <end position="92"/>
    </location>
</feature>
<dbReference type="WBParaSite" id="Pan_g17794.t1">
    <property type="protein sequence ID" value="Pan_g17794.t1"/>
    <property type="gene ID" value="Pan_g17794"/>
</dbReference>
<dbReference type="AlphaFoldDB" id="A0A7E4V9M3"/>
<dbReference type="PROSITE" id="PS00022">
    <property type="entry name" value="EGF_1"/>
    <property type="match status" value="1"/>
</dbReference>
<evidence type="ECO:0000256" key="1">
    <source>
        <dbReference type="SAM" id="Phobius"/>
    </source>
</evidence>
<organism evidence="3 4">
    <name type="scientific">Panagrellus redivivus</name>
    <name type="common">Microworm</name>
    <dbReference type="NCBI Taxonomy" id="6233"/>
    <lineage>
        <taxon>Eukaryota</taxon>
        <taxon>Metazoa</taxon>
        <taxon>Ecdysozoa</taxon>
        <taxon>Nematoda</taxon>
        <taxon>Chromadorea</taxon>
        <taxon>Rhabditida</taxon>
        <taxon>Tylenchina</taxon>
        <taxon>Panagrolaimomorpha</taxon>
        <taxon>Panagrolaimoidea</taxon>
        <taxon>Panagrolaimidae</taxon>
        <taxon>Panagrellus</taxon>
    </lineage>
</organism>
<reference evidence="3" key="1">
    <citation type="journal article" date="2013" name="Genetics">
        <title>The draft genome and transcriptome of Panagrellus redivivus are shaped by the harsh demands of a free-living lifestyle.</title>
        <authorList>
            <person name="Srinivasan J."/>
            <person name="Dillman A.R."/>
            <person name="Macchietto M.G."/>
            <person name="Heikkinen L."/>
            <person name="Lakso M."/>
            <person name="Fracchia K.M."/>
            <person name="Antoshechkin I."/>
            <person name="Mortazavi A."/>
            <person name="Wong G."/>
            <person name="Sternberg P.W."/>
        </authorList>
    </citation>
    <scope>NUCLEOTIDE SEQUENCE [LARGE SCALE GENOMIC DNA]</scope>
    <source>
        <strain evidence="3">MT8872</strain>
    </source>
</reference>
<reference evidence="4" key="2">
    <citation type="submission" date="2020-10" db="UniProtKB">
        <authorList>
            <consortium name="WormBaseParasite"/>
        </authorList>
    </citation>
    <scope>IDENTIFICATION</scope>
</reference>
<dbReference type="Proteomes" id="UP000492821">
    <property type="component" value="Unassembled WGS sequence"/>
</dbReference>
<feature type="transmembrane region" description="Helical" evidence="1">
    <location>
        <begin position="104"/>
        <end position="128"/>
    </location>
</feature>
<dbReference type="Gene3D" id="2.10.25.10">
    <property type="entry name" value="Laminin"/>
    <property type="match status" value="1"/>
</dbReference>
<dbReference type="InterPro" id="IPR000742">
    <property type="entry name" value="EGF"/>
</dbReference>
<evidence type="ECO:0000313" key="3">
    <source>
        <dbReference type="Proteomes" id="UP000492821"/>
    </source>
</evidence>
<keyword evidence="3" id="KW-1185">Reference proteome</keyword>
<keyword evidence="1" id="KW-0472">Membrane</keyword>
<protein>
    <submittedName>
        <fullName evidence="4">EGF-like domain-containing protein</fullName>
    </submittedName>
</protein>
<name>A0A7E4V9M3_PANRE</name>
<sequence>MNSSYFLTGYNIQRAHVGTYECVVTFKKFENDQVLRSAVDLEVQDCFEDSNSTQLSNRNPCQYGACVIETDQVTSYERLKCECVEQYSGIYCEDEVRGTWWREVIFYSPIMGHFVVAAIIIFGSSLVAKGTREERISLLEDTPALGRVNLRNPRRFPGKQLPTETEVNNCTTSLSELLQKIRADPAEHKDT</sequence>
<keyword evidence="1" id="KW-1133">Transmembrane helix</keyword>
<evidence type="ECO:0000313" key="4">
    <source>
        <dbReference type="WBParaSite" id="Pan_g17794.t1"/>
    </source>
</evidence>
<evidence type="ECO:0000259" key="2">
    <source>
        <dbReference type="PROSITE" id="PS00022"/>
    </source>
</evidence>
<keyword evidence="1" id="KW-0812">Transmembrane</keyword>
<accession>A0A7E4V9M3</accession>
<dbReference type="SUPFAM" id="SSF57196">
    <property type="entry name" value="EGF/Laminin"/>
    <property type="match status" value="1"/>
</dbReference>